<protein>
    <submittedName>
        <fullName evidence="2">Uncharacterized protein</fullName>
    </submittedName>
</protein>
<accession>X0XD70</accession>
<feature type="compositionally biased region" description="Basic residues" evidence="1">
    <location>
        <begin position="1"/>
        <end position="16"/>
    </location>
</feature>
<gene>
    <name evidence="2" type="ORF">S01H1_64208</name>
</gene>
<proteinExistence type="predicted"/>
<reference evidence="2" key="1">
    <citation type="journal article" date="2014" name="Front. Microbiol.">
        <title>High frequency of phylogenetically diverse reductive dehalogenase-homologous genes in deep subseafloor sedimentary metagenomes.</title>
        <authorList>
            <person name="Kawai M."/>
            <person name="Futagami T."/>
            <person name="Toyoda A."/>
            <person name="Takaki Y."/>
            <person name="Nishi S."/>
            <person name="Hori S."/>
            <person name="Arai W."/>
            <person name="Tsubouchi T."/>
            <person name="Morono Y."/>
            <person name="Uchiyama I."/>
            <person name="Ito T."/>
            <person name="Fujiyama A."/>
            <person name="Inagaki F."/>
            <person name="Takami H."/>
        </authorList>
    </citation>
    <scope>NUCLEOTIDE SEQUENCE</scope>
    <source>
        <strain evidence="2">Expedition CK06-06</strain>
    </source>
</reference>
<comment type="caution">
    <text evidence="2">The sequence shown here is derived from an EMBL/GenBank/DDBJ whole genome shotgun (WGS) entry which is preliminary data.</text>
</comment>
<name>X0XD70_9ZZZZ</name>
<dbReference type="EMBL" id="BARS01042308">
    <property type="protein sequence ID" value="GAG41025.1"/>
    <property type="molecule type" value="Genomic_DNA"/>
</dbReference>
<feature type="non-terminal residue" evidence="2">
    <location>
        <position position="71"/>
    </location>
</feature>
<evidence type="ECO:0000313" key="2">
    <source>
        <dbReference type="EMBL" id="GAG41025.1"/>
    </source>
</evidence>
<dbReference type="AlphaFoldDB" id="X0XD70"/>
<sequence>MAKKKTTRKSRAAAKNRKYDAKAAKRVKQYGGRESAAKKWSKHGIHSLEIQGLRKSAAEERRVLSALRARD</sequence>
<organism evidence="2">
    <name type="scientific">marine sediment metagenome</name>
    <dbReference type="NCBI Taxonomy" id="412755"/>
    <lineage>
        <taxon>unclassified sequences</taxon>
        <taxon>metagenomes</taxon>
        <taxon>ecological metagenomes</taxon>
    </lineage>
</organism>
<evidence type="ECO:0000256" key="1">
    <source>
        <dbReference type="SAM" id="MobiDB-lite"/>
    </source>
</evidence>
<feature type="region of interest" description="Disordered" evidence="1">
    <location>
        <begin position="1"/>
        <end position="43"/>
    </location>
</feature>